<feature type="binding site" evidence="12">
    <location>
        <position position="371"/>
    </location>
    <ligand>
        <name>(2R)-2-phosphoglycerate</name>
        <dbReference type="ChEBI" id="CHEBI:58289"/>
    </ligand>
</feature>
<dbReference type="RefSeq" id="WP_133672064.1">
    <property type="nucleotide sequence ID" value="NZ_SNZW01000013.1"/>
</dbReference>
<evidence type="ECO:0000256" key="4">
    <source>
        <dbReference type="ARBA" id="ARBA00017068"/>
    </source>
</evidence>
<dbReference type="PRINTS" id="PR00148">
    <property type="entry name" value="ENOLASE"/>
</dbReference>
<comment type="subcellular location">
    <subcellularLocation>
        <location evidence="12">Cytoplasm</location>
    </subcellularLocation>
    <subcellularLocation>
        <location evidence="12">Secreted</location>
    </subcellularLocation>
    <subcellularLocation>
        <location evidence="12">Cell surface</location>
    </subcellularLocation>
    <text evidence="12">Fractions of enolase are present in both the cytoplasm and on the cell surface.</text>
</comment>
<dbReference type="FunFam" id="3.30.390.10:FF:000001">
    <property type="entry name" value="Enolase"/>
    <property type="match status" value="1"/>
</dbReference>
<evidence type="ECO:0000259" key="16">
    <source>
        <dbReference type="SMART" id="SM01192"/>
    </source>
</evidence>
<feature type="binding site" evidence="12">
    <location>
        <position position="162"/>
    </location>
    <ligand>
        <name>(2R)-2-phosphoglycerate</name>
        <dbReference type="ChEBI" id="CHEBI:58289"/>
    </ligand>
</feature>
<dbReference type="InterPro" id="IPR036849">
    <property type="entry name" value="Enolase-like_C_sf"/>
</dbReference>
<dbReference type="GO" id="GO:0004634">
    <property type="term" value="F:phosphopyruvate hydratase activity"/>
    <property type="evidence" value="ECO:0007669"/>
    <property type="project" value="UniProtKB-UniRule"/>
</dbReference>
<dbReference type="PANTHER" id="PTHR11902:SF1">
    <property type="entry name" value="ENOLASE"/>
    <property type="match status" value="1"/>
</dbReference>
<gene>
    <name evidence="12" type="primary">eno</name>
    <name evidence="18" type="ORF">DFQ03_1068</name>
</gene>
<keyword evidence="9 12" id="KW-0324">Glycolysis</keyword>
<proteinExistence type="inferred from homology"/>
<dbReference type="SFLD" id="SFLDF00002">
    <property type="entry name" value="enolase"/>
    <property type="match status" value="1"/>
</dbReference>
<feature type="binding site" evidence="14">
    <location>
        <begin position="368"/>
        <end position="371"/>
    </location>
    <ligand>
        <name>substrate</name>
    </ligand>
</feature>
<dbReference type="Pfam" id="PF00113">
    <property type="entry name" value="Enolase_C"/>
    <property type="match status" value="1"/>
</dbReference>
<keyword evidence="6 12" id="KW-0964">Secreted</keyword>
<keyword evidence="8 12" id="KW-0460">Magnesium</keyword>
<evidence type="ECO:0000313" key="18">
    <source>
        <dbReference type="EMBL" id="TDS16587.1"/>
    </source>
</evidence>
<feature type="binding site" evidence="12 15">
    <location>
        <position position="289"/>
    </location>
    <ligand>
        <name>Mg(2+)</name>
        <dbReference type="ChEBI" id="CHEBI:18420"/>
    </ligand>
</feature>
<comment type="catalytic activity">
    <reaction evidence="12">
        <text>(2R)-2-phosphoglycerate = phosphoenolpyruvate + H2O</text>
        <dbReference type="Rhea" id="RHEA:10164"/>
        <dbReference type="ChEBI" id="CHEBI:15377"/>
        <dbReference type="ChEBI" id="CHEBI:58289"/>
        <dbReference type="ChEBI" id="CHEBI:58702"/>
        <dbReference type="EC" id="4.2.1.11"/>
    </reaction>
</comment>
<dbReference type="NCBIfam" id="TIGR01060">
    <property type="entry name" value="eno"/>
    <property type="match status" value="1"/>
</dbReference>
<dbReference type="AlphaFoldDB" id="A0A4R7D7H1"/>
<dbReference type="Gene3D" id="3.20.20.120">
    <property type="entry name" value="Enolase-like C-terminal domain"/>
    <property type="match status" value="1"/>
</dbReference>
<comment type="cofactor">
    <cofactor evidence="15">
        <name>Mg(2+)</name>
        <dbReference type="ChEBI" id="CHEBI:18420"/>
    </cofactor>
    <text evidence="15">Mg(2+) is required for catalysis and for stabilizing the dimer.</text>
</comment>
<feature type="binding site" evidence="12">
    <location>
        <position position="370"/>
    </location>
    <ligand>
        <name>(2R)-2-phosphoglycerate</name>
        <dbReference type="ChEBI" id="CHEBI:58289"/>
    </ligand>
</feature>
<feature type="active site" description="Proton donor" evidence="12 13">
    <location>
        <position position="204"/>
    </location>
</feature>
<dbReference type="HAMAP" id="MF_00318">
    <property type="entry name" value="Enolase"/>
    <property type="match status" value="1"/>
</dbReference>
<dbReference type="GO" id="GO:0000015">
    <property type="term" value="C:phosphopyruvate hydratase complex"/>
    <property type="evidence" value="ECO:0007669"/>
    <property type="project" value="InterPro"/>
</dbReference>
<evidence type="ECO:0000256" key="11">
    <source>
        <dbReference type="ARBA" id="ARBA00045763"/>
    </source>
</evidence>
<keyword evidence="7 12" id="KW-0479">Metal-binding</keyword>
<evidence type="ECO:0000256" key="3">
    <source>
        <dbReference type="ARBA" id="ARBA00012058"/>
    </source>
</evidence>
<dbReference type="GO" id="GO:0000287">
    <property type="term" value="F:magnesium ion binding"/>
    <property type="evidence" value="ECO:0007669"/>
    <property type="project" value="UniProtKB-UniRule"/>
</dbReference>
<feature type="binding site" evidence="14">
    <location>
        <position position="316"/>
    </location>
    <ligand>
        <name>substrate</name>
    </ligand>
</feature>
<dbReference type="OrthoDB" id="9804716at2"/>
<dbReference type="CDD" id="cd03313">
    <property type="entry name" value="enolase"/>
    <property type="match status" value="1"/>
</dbReference>
<dbReference type="Proteomes" id="UP000295274">
    <property type="component" value="Unassembled WGS sequence"/>
</dbReference>
<dbReference type="GO" id="GO:0006096">
    <property type="term" value="P:glycolytic process"/>
    <property type="evidence" value="ECO:0007669"/>
    <property type="project" value="UniProtKB-UniRule"/>
</dbReference>
<evidence type="ECO:0000256" key="9">
    <source>
        <dbReference type="ARBA" id="ARBA00023152"/>
    </source>
</evidence>
<dbReference type="UniPathway" id="UPA00109">
    <property type="reaction ID" value="UER00187"/>
</dbReference>
<dbReference type="SUPFAM" id="SSF51604">
    <property type="entry name" value="Enolase C-terminal domain-like"/>
    <property type="match status" value="1"/>
</dbReference>
<dbReference type="InterPro" id="IPR029017">
    <property type="entry name" value="Enolase-like_N"/>
</dbReference>
<dbReference type="InterPro" id="IPR020811">
    <property type="entry name" value="Enolase_N"/>
</dbReference>
<accession>A0A4R7D7H1</accession>
<name>A0A4R7D7H1_9FLAO</name>
<keyword evidence="10 12" id="KW-0456">Lyase</keyword>
<comment type="function">
    <text evidence="11 12">Catalyzes the reversible conversion of 2-phosphoglycerate (2-PG) into phosphoenolpyruvate (PEP). It is essential for the degradation of carbohydrates via glycolysis.</text>
</comment>
<feature type="binding site" evidence="14">
    <location>
        <position position="392"/>
    </location>
    <ligand>
        <name>substrate</name>
    </ligand>
</feature>
<comment type="pathway">
    <text evidence="1 12">Carbohydrate degradation; glycolysis; pyruvate from D-glyceraldehyde 3-phosphate: step 4/5.</text>
</comment>
<comment type="similarity">
    <text evidence="2 12">Belongs to the enolase family.</text>
</comment>
<comment type="caution">
    <text evidence="18">The sequence shown here is derived from an EMBL/GenBank/DDBJ whole genome shotgun (WGS) entry which is preliminary data.</text>
</comment>
<protein>
    <recommendedName>
        <fullName evidence="4 12">Enolase</fullName>
        <ecNumber evidence="3 12">4.2.1.11</ecNumber>
    </recommendedName>
    <alternativeName>
        <fullName evidence="12">2-phospho-D-glycerate hydro-lyase</fullName>
    </alternativeName>
    <alternativeName>
        <fullName evidence="12">2-phosphoglycerate dehydratase</fullName>
    </alternativeName>
</protein>
<keyword evidence="5 12" id="KW-0963">Cytoplasm</keyword>
<feature type="binding site" evidence="12 15">
    <location>
        <position position="242"/>
    </location>
    <ligand>
        <name>Mg(2+)</name>
        <dbReference type="ChEBI" id="CHEBI:18420"/>
    </ligand>
</feature>
<comment type="cofactor">
    <cofactor evidence="12">
        <name>Mg(2+)</name>
        <dbReference type="ChEBI" id="CHEBI:18420"/>
    </cofactor>
    <text evidence="12">Binds a second Mg(2+) ion via substrate during catalysis.</text>
</comment>
<evidence type="ECO:0000256" key="8">
    <source>
        <dbReference type="ARBA" id="ARBA00022842"/>
    </source>
</evidence>
<dbReference type="SFLD" id="SFLDG00178">
    <property type="entry name" value="enolase"/>
    <property type="match status" value="1"/>
</dbReference>
<dbReference type="SMART" id="SM01192">
    <property type="entry name" value="Enolase_C"/>
    <property type="match status" value="1"/>
</dbReference>
<feature type="binding site" evidence="14">
    <location>
        <position position="289"/>
    </location>
    <ligand>
        <name>substrate</name>
    </ligand>
</feature>
<evidence type="ECO:0000256" key="6">
    <source>
        <dbReference type="ARBA" id="ARBA00022525"/>
    </source>
</evidence>
<evidence type="ECO:0000256" key="2">
    <source>
        <dbReference type="ARBA" id="ARBA00009604"/>
    </source>
</evidence>
<dbReference type="FunFam" id="3.20.20.120:FF:000001">
    <property type="entry name" value="Enolase"/>
    <property type="match status" value="1"/>
</dbReference>
<evidence type="ECO:0000313" key="19">
    <source>
        <dbReference type="Proteomes" id="UP000295274"/>
    </source>
</evidence>
<feature type="binding site" evidence="12 15">
    <location>
        <position position="316"/>
    </location>
    <ligand>
        <name>Mg(2+)</name>
        <dbReference type="ChEBI" id="CHEBI:18420"/>
    </ligand>
</feature>
<evidence type="ECO:0000256" key="13">
    <source>
        <dbReference type="PIRSR" id="PIRSR001400-1"/>
    </source>
</evidence>
<dbReference type="EMBL" id="SNZW01000013">
    <property type="protein sequence ID" value="TDS16587.1"/>
    <property type="molecule type" value="Genomic_DNA"/>
</dbReference>
<feature type="domain" description="Enolase N-terminal" evidence="17">
    <location>
        <begin position="4"/>
        <end position="133"/>
    </location>
</feature>
<evidence type="ECO:0000256" key="14">
    <source>
        <dbReference type="PIRSR" id="PIRSR001400-2"/>
    </source>
</evidence>
<evidence type="ECO:0000256" key="15">
    <source>
        <dbReference type="PIRSR" id="PIRSR001400-3"/>
    </source>
</evidence>
<dbReference type="Pfam" id="PF03952">
    <property type="entry name" value="Enolase_N"/>
    <property type="match status" value="1"/>
</dbReference>
<dbReference type="SFLD" id="SFLDS00001">
    <property type="entry name" value="Enolase"/>
    <property type="match status" value="1"/>
</dbReference>
<dbReference type="GO" id="GO:0005576">
    <property type="term" value="C:extracellular region"/>
    <property type="evidence" value="ECO:0007669"/>
    <property type="project" value="UniProtKB-SubCell"/>
</dbReference>
<dbReference type="PANTHER" id="PTHR11902">
    <property type="entry name" value="ENOLASE"/>
    <property type="match status" value="1"/>
</dbReference>
<dbReference type="PROSITE" id="PS00164">
    <property type="entry name" value="ENOLASE"/>
    <property type="match status" value="1"/>
</dbReference>
<feature type="domain" description="Enolase C-terminal TIM barrel" evidence="16">
    <location>
        <begin position="138"/>
        <end position="429"/>
    </location>
</feature>
<dbReference type="Gene3D" id="3.30.390.10">
    <property type="entry name" value="Enolase-like, N-terminal domain"/>
    <property type="match status" value="1"/>
</dbReference>
<reference evidence="18 19" key="1">
    <citation type="submission" date="2019-03" db="EMBL/GenBank/DDBJ databases">
        <title>Genomic Encyclopedia of Type Strains, Phase III (KMG-III): the genomes of soil and plant-associated and newly described type strains.</title>
        <authorList>
            <person name="Whitman W."/>
        </authorList>
    </citation>
    <scope>NUCLEOTIDE SEQUENCE [LARGE SCALE GENOMIC DNA]</scope>
    <source>
        <strain evidence="18 19">CECT 8455</strain>
    </source>
</reference>
<evidence type="ECO:0000256" key="10">
    <source>
        <dbReference type="ARBA" id="ARBA00023239"/>
    </source>
</evidence>
<dbReference type="InterPro" id="IPR020810">
    <property type="entry name" value="Enolase_C"/>
</dbReference>
<evidence type="ECO:0000259" key="17">
    <source>
        <dbReference type="SMART" id="SM01193"/>
    </source>
</evidence>
<organism evidence="18 19">
    <name type="scientific">Maribacter caenipelagi</name>
    <dbReference type="NCBI Taxonomy" id="1447781"/>
    <lineage>
        <taxon>Bacteria</taxon>
        <taxon>Pseudomonadati</taxon>
        <taxon>Bacteroidota</taxon>
        <taxon>Flavobacteriia</taxon>
        <taxon>Flavobacteriales</taxon>
        <taxon>Flavobacteriaceae</taxon>
        <taxon>Maribacter</taxon>
    </lineage>
</organism>
<keyword evidence="19" id="KW-1185">Reference proteome</keyword>
<evidence type="ECO:0000256" key="1">
    <source>
        <dbReference type="ARBA" id="ARBA00005031"/>
    </source>
</evidence>
<dbReference type="EC" id="4.2.1.11" evidence="3 12"/>
<evidence type="ECO:0000256" key="12">
    <source>
        <dbReference type="HAMAP-Rule" id="MF_00318"/>
    </source>
</evidence>
<feature type="binding site" evidence="14">
    <location>
        <position position="154"/>
    </location>
    <ligand>
        <name>substrate</name>
    </ligand>
</feature>
<evidence type="ECO:0000256" key="7">
    <source>
        <dbReference type="ARBA" id="ARBA00022723"/>
    </source>
</evidence>
<feature type="active site" description="Proton acceptor" evidence="12 13">
    <location>
        <position position="341"/>
    </location>
</feature>
<sequence length="430" mass="45726">MSIILNVHARQILDSRGNPTVEVDVVTENGVMGRAAVPSGASTGEHEAVELRDGGKAFMGKGVTKAVDNVNSIIAEEILGMSVFDQNLLDQTMIDLDGTPNKSKLGANAILGVSLAAAKAAANELGLSLFRYIGGVSANTLPVPMMNIINGGSHSDAPIAFQEFMVMPVKAESFSHAMQMGTEIFHNLKKVLHDRGLSTAVGDEGGFAPNLAGGTEDALDTIAKAVKNAGYTLGDDVMIALDCAAAEFFVDGKYDYTKFEGASGVIRTSEEQAQYLADLSAKYPIISIEDGMDENDWDGWKSLTDKIGDKVQLVGDDLFVTNVERLSTGIERGIANSILIKVNQIGTLTETIAAVNMAKNAGYTSVMSHRSGETEDNTIADLAVALNTGQIKTGSASRSDRMAKYNQLLRIEEELGSTAYYPQEKAFKLG</sequence>
<feature type="binding site" evidence="12">
    <location>
        <position position="392"/>
    </location>
    <ligand>
        <name>(2R)-2-phosphoglycerate</name>
        <dbReference type="ChEBI" id="CHEBI:58289"/>
    </ligand>
</feature>
<evidence type="ECO:0000256" key="5">
    <source>
        <dbReference type="ARBA" id="ARBA00022490"/>
    </source>
</evidence>
<dbReference type="InterPro" id="IPR000941">
    <property type="entry name" value="Enolase"/>
</dbReference>
<dbReference type="SUPFAM" id="SSF54826">
    <property type="entry name" value="Enolase N-terminal domain-like"/>
    <property type="match status" value="1"/>
</dbReference>
<feature type="binding site" evidence="12">
    <location>
        <position position="341"/>
    </location>
    <ligand>
        <name>(2R)-2-phosphoglycerate</name>
        <dbReference type="ChEBI" id="CHEBI:58289"/>
    </ligand>
</feature>
<feature type="binding site" evidence="14">
    <location>
        <position position="163"/>
    </location>
    <ligand>
        <name>substrate</name>
    </ligand>
</feature>
<dbReference type="PIRSF" id="PIRSF001400">
    <property type="entry name" value="Enolase"/>
    <property type="match status" value="1"/>
</dbReference>
<dbReference type="InterPro" id="IPR020809">
    <property type="entry name" value="Enolase_CS"/>
</dbReference>
<dbReference type="GO" id="GO:0009986">
    <property type="term" value="C:cell surface"/>
    <property type="evidence" value="ECO:0007669"/>
    <property type="project" value="UniProtKB-SubCell"/>
</dbReference>
<dbReference type="SMART" id="SM01193">
    <property type="entry name" value="Enolase_N"/>
    <property type="match status" value="1"/>
</dbReference>